<protein>
    <recommendedName>
        <fullName evidence="4">Large ribosomal subunit protein bL17</fullName>
    </recommendedName>
</protein>
<dbReference type="GO" id="GO:0003735">
    <property type="term" value="F:structural constituent of ribosome"/>
    <property type="evidence" value="ECO:0007669"/>
    <property type="project" value="InterPro"/>
</dbReference>
<dbReference type="PANTHER" id="PTHR14413:SF16">
    <property type="entry name" value="LARGE RIBOSOMAL SUBUNIT PROTEIN BL17M"/>
    <property type="match status" value="1"/>
</dbReference>
<dbReference type="HAMAP" id="MF_01368">
    <property type="entry name" value="Ribosomal_bL17"/>
    <property type="match status" value="1"/>
</dbReference>
<dbReference type="GO" id="GO:0022625">
    <property type="term" value="C:cytosolic large ribosomal subunit"/>
    <property type="evidence" value="ECO:0007669"/>
    <property type="project" value="TreeGrafter"/>
</dbReference>
<dbReference type="SUPFAM" id="SSF64263">
    <property type="entry name" value="Prokaryotic ribosomal protein L17"/>
    <property type="match status" value="1"/>
</dbReference>
<dbReference type="PROSITE" id="PS01167">
    <property type="entry name" value="RIBOSOMAL_L17"/>
    <property type="match status" value="1"/>
</dbReference>
<dbReference type="EMBL" id="FLUN01000001">
    <property type="protein sequence ID" value="SBW10553.1"/>
    <property type="molecule type" value="Genomic_DNA"/>
</dbReference>
<evidence type="ECO:0000256" key="3">
    <source>
        <dbReference type="ARBA" id="ARBA00023274"/>
    </source>
</evidence>
<dbReference type="AlphaFoldDB" id="A0A212KFR9"/>
<sequence length="113" mass="12731">MSGYRRLGRRSDQRRAMLRAMTTYLLENGQIKTTLSRAKEVAPIAEKMITLAKKNDMAAYRQALSYITKEDVAKKLFSEIGTKYATRDGGYTRVVKIGPRRGDAAEMAIVQLV</sequence>
<name>A0A212KFR9_9FIRM</name>
<reference evidence="6" key="1">
    <citation type="submission" date="2016-04" db="EMBL/GenBank/DDBJ databases">
        <authorList>
            <person name="Evans L.H."/>
            <person name="Alamgir A."/>
            <person name="Owens N."/>
            <person name="Weber N.D."/>
            <person name="Virtaneva K."/>
            <person name="Barbian K."/>
            <person name="Babar A."/>
            <person name="Rosenke K."/>
        </authorList>
    </citation>
    <scope>NUCLEOTIDE SEQUENCE</scope>
    <source>
        <strain evidence="6">86</strain>
    </source>
</reference>
<organism evidence="6">
    <name type="scientific">uncultured Eubacteriales bacterium</name>
    <dbReference type="NCBI Taxonomy" id="172733"/>
    <lineage>
        <taxon>Bacteria</taxon>
        <taxon>Bacillati</taxon>
        <taxon>Bacillota</taxon>
        <taxon>Clostridia</taxon>
        <taxon>Eubacteriales</taxon>
        <taxon>environmental samples</taxon>
    </lineage>
</organism>
<keyword evidence="2 4" id="KW-0689">Ribosomal protein</keyword>
<evidence type="ECO:0000313" key="6">
    <source>
        <dbReference type="EMBL" id="SBW10553.1"/>
    </source>
</evidence>
<dbReference type="InterPro" id="IPR036373">
    <property type="entry name" value="Ribosomal_bL17_sf"/>
</dbReference>
<evidence type="ECO:0000256" key="1">
    <source>
        <dbReference type="ARBA" id="ARBA00008777"/>
    </source>
</evidence>
<evidence type="ECO:0000256" key="5">
    <source>
        <dbReference type="RuleBase" id="RU000660"/>
    </source>
</evidence>
<dbReference type="GO" id="GO:0006412">
    <property type="term" value="P:translation"/>
    <property type="evidence" value="ECO:0007669"/>
    <property type="project" value="UniProtKB-UniRule"/>
</dbReference>
<dbReference type="InterPro" id="IPR000456">
    <property type="entry name" value="Ribosomal_bL17"/>
</dbReference>
<dbReference type="InterPro" id="IPR047859">
    <property type="entry name" value="Ribosomal_bL17_CS"/>
</dbReference>
<dbReference type="Pfam" id="PF01196">
    <property type="entry name" value="Ribosomal_L17"/>
    <property type="match status" value="1"/>
</dbReference>
<dbReference type="NCBIfam" id="TIGR00059">
    <property type="entry name" value="L17"/>
    <property type="match status" value="1"/>
</dbReference>
<accession>A0A212KFR9</accession>
<comment type="similarity">
    <text evidence="1 4 5">Belongs to the bacterial ribosomal protein bL17 family.</text>
</comment>
<comment type="subunit">
    <text evidence="4">Part of the 50S ribosomal subunit. Contacts protein L32.</text>
</comment>
<keyword evidence="3 4" id="KW-0687">Ribonucleoprotein</keyword>
<dbReference type="PANTHER" id="PTHR14413">
    <property type="entry name" value="RIBOSOMAL PROTEIN L17"/>
    <property type="match status" value="1"/>
</dbReference>
<evidence type="ECO:0000256" key="4">
    <source>
        <dbReference type="HAMAP-Rule" id="MF_01368"/>
    </source>
</evidence>
<evidence type="ECO:0000256" key="2">
    <source>
        <dbReference type="ARBA" id="ARBA00022980"/>
    </source>
</evidence>
<gene>
    <name evidence="4 6" type="primary">rplQ</name>
    <name evidence="6" type="ORF">KL86CLO1_12964</name>
</gene>
<dbReference type="Gene3D" id="3.90.1030.10">
    <property type="entry name" value="Ribosomal protein L17"/>
    <property type="match status" value="1"/>
</dbReference>
<proteinExistence type="inferred from homology"/>